<sequence length="159" mass="17514">MGISDEPRCIMIIIPSGKPKIWDKQSDLGAVKASEAYTGNFHRLCKAYAETFDGDYLILSPKYGFLKPNSLVLGTYDVRFTARGVSPETIGLEALSQQWQALGIQQASITMLGGQKFKPLLEKITDGKQVFSFPLHGSKGIGDMQKRLRTALDTGEPFN</sequence>
<dbReference type="AlphaFoldDB" id="A0A7X0TKX2"/>
<dbReference type="EMBL" id="JAARMV010000002">
    <property type="protein sequence ID" value="MBC2372534.1"/>
    <property type="molecule type" value="Genomic_DNA"/>
</dbReference>
<dbReference type="Proteomes" id="UP000546244">
    <property type="component" value="Unassembled WGS sequence"/>
</dbReference>
<name>A0A7X0TKX2_9LIST</name>
<feature type="domain" description="DUF6884" evidence="1">
    <location>
        <begin position="30"/>
        <end position="143"/>
    </location>
</feature>
<dbReference type="InterPro" id="IPR049251">
    <property type="entry name" value="DUF6884"/>
</dbReference>
<evidence type="ECO:0000313" key="3">
    <source>
        <dbReference type="EMBL" id="MBC2372534.1"/>
    </source>
</evidence>
<evidence type="ECO:0000313" key="4">
    <source>
        <dbReference type="Proteomes" id="UP000532866"/>
    </source>
</evidence>
<comment type="caution">
    <text evidence="2">The sequence shown here is derived from an EMBL/GenBank/DDBJ whole genome shotgun (WGS) entry which is preliminary data.</text>
</comment>
<organism evidence="2 4">
    <name type="scientific">Listeria booriae</name>
    <dbReference type="NCBI Taxonomy" id="1552123"/>
    <lineage>
        <taxon>Bacteria</taxon>
        <taxon>Bacillati</taxon>
        <taxon>Bacillota</taxon>
        <taxon>Bacilli</taxon>
        <taxon>Bacillales</taxon>
        <taxon>Listeriaceae</taxon>
        <taxon>Listeria</taxon>
    </lineage>
</organism>
<protein>
    <recommendedName>
        <fullName evidence="1">DUF6884 domain-containing protein</fullName>
    </recommendedName>
</protein>
<dbReference type="RefSeq" id="WP_185372634.1">
    <property type="nucleotide sequence ID" value="NZ_JAARMV010000002.1"/>
</dbReference>
<evidence type="ECO:0000313" key="5">
    <source>
        <dbReference type="Proteomes" id="UP000546244"/>
    </source>
</evidence>
<evidence type="ECO:0000259" key="1">
    <source>
        <dbReference type="Pfam" id="PF21818"/>
    </source>
</evidence>
<proteinExistence type="predicted"/>
<dbReference type="EMBL" id="JAAROL010000001">
    <property type="protein sequence ID" value="MBC1330787.1"/>
    <property type="molecule type" value="Genomic_DNA"/>
</dbReference>
<evidence type="ECO:0000313" key="2">
    <source>
        <dbReference type="EMBL" id="MBC1330787.1"/>
    </source>
</evidence>
<gene>
    <name evidence="2" type="ORF">HB759_02375</name>
    <name evidence="3" type="ORF">HBP98_11035</name>
</gene>
<dbReference type="Proteomes" id="UP000532866">
    <property type="component" value="Unassembled WGS sequence"/>
</dbReference>
<accession>A0A7X0TKX2</accession>
<reference evidence="4 5" key="1">
    <citation type="submission" date="2020-03" db="EMBL/GenBank/DDBJ databases">
        <title>Soil Listeria distribution.</title>
        <authorList>
            <person name="Liao J."/>
            <person name="Wiedmann M."/>
        </authorList>
    </citation>
    <scope>NUCLEOTIDE SEQUENCE [LARGE SCALE GENOMIC DNA]</scope>
    <source>
        <strain evidence="2 4">FSL L7-1833</strain>
        <strain evidence="3 5">FSL L7-1850</strain>
    </source>
</reference>
<dbReference type="Pfam" id="PF21818">
    <property type="entry name" value="DUF6884"/>
    <property type="match status" value="1"/>
</dbReference>